<sequence length="275" mass="30148">MLLSGLPMYSLSIALPVSPSIPAPSKGIWFCTLPPRGSSSRLKQTYPNTNHSIKRDAIGLTCFGDGGDSRGQSVLQLLCPMSRHKNFENLLVLHNAGAAESSFALKLAKYGLSCDMRVDIYFPHGGNKNDFRSGKPSKLLRVFKALLEYPVQVMPVTVNRIVSRAAAISGSDCWVKVAVLFGNILSDITSMEQRECISLTLSSVDCLSSRVSRRLIKTAEANLLGPNSTDELMPALMAADRTSLSQQPLAWESTFRQIQRPVSRYEEYFSKASLG</sequence>
<dbReference type="Proteomes" id="UP000465220">
    <property type="component" value="Unassembled WGS sequence"/>
</dbReference>
<organism evidence="2 4">
    <name type="scientific">Aspergillus lentulus</name>
    <dbReference type="NCBI Taxonomy" id="293939"/>
    <lineage>
        <taxon>Eukaryota</taxon>
        <taxon>Fungi</taxon>
        <taxon>Dikarya</taxon>
        <taxon>Ascomycota</taxon>
        <taxon>Pezizomycotina</taxon>
        <taxon>Eurotiomycetes</taxon>
        <taxon>Eurotiomycetidae</taxon>
        <taxon>Eurotiales</taxon>
        <taxon>Aspergillaceae</taxon>
        <taxon>Aspergillus</taxon>
        <taxon>Aspergillus subgen. Fumigati</taxon>
    </lineage>
</organism>
<dbReference type="Proteomes" id="UP000649114">
    <property type="component" value="Unassembled WGS sequence"/>
</dbReference>
<dbReference type="EMBL" id="JAAAPU010000148">
    <property type="protein sequence ID" value="KAF4201275.1"/>
    <property type="molecule type" value="Genomic_DNA"/>
</dbReference>
<reference evidence="1 3" key="2">
    <citation type="submission" date="2020-01" db="EMBL/GenBank/DDBJ databases">
        <title>Draft genome sequence of Aspergillus lentulus IFM 60648.</title>
        <authorList>
            <person name="Takahashi H."/>
            <person name="Yaguchi T."/>
        </authorList>
    </citation>
    <scope>NUCLEOTIDE SEQUENCE [LARGE SCALE GENOMIC DNA]</scope>
    <source>
        <strain evidence="1 3">IFM 60648</strain>
    </source>
</reference>
<dbReference type="AlphaFoldDB" id="A0AAN5YIC0"/>
<reference evidence="2" key="1">
    <citation type="journal article" date="2020" name="bioRxiv">
        <title>Genomic and phenotypic heterogeneity of clinical isolates of the human pathogens Aspergillus fumigatus, Aspergillus lentulus and Aspergillus fumigatiaffinis.</title>
        <authorList>
            <person name="dos Santos R.A.C."/>
            <person name="Steenwyk J.L."/>
            <person name="Rivero-Menendez O."/>
            <person name="Mead M.E."/>
            <person name="Silva L.P."/>
            <person name="Bastos R.W."/>
            <person name="Alastruey-Izquierdo A."/>
            <person name="Goldman G.H."/>
            <person name="Rokas A."/>
        </authorList>
    </citation>
    <scope>NUCLEOTIDE SEQUENCE</scope>
    <source>
        <strain evidence="2">CNM-CM8927</strain>
    </source>
</reference>
<proteinExistence type="predicted"/>
<keyword evidence="3" id="KW-1185">Reference proteome</keyword>
<protein>
    <submittedName>
        <fullName evidence="2">Uncharacterized protein</fullName>
    </submittedName>
</protein>
<gene>
    <name evidence="2" type="ORF">CNMCM8927_001734</name>
    <name evidence="1" type="ORF">IFM60648_02966</name>
</gene>
<dbReference type="EMBL" id="BLKI01000012">
    <property type="protein sequence ID" value="GFF69619.1"/>
    <property type="molecule type" value="Genomic_DNA"/>
</dbReference>
<accession>A0AAN5YIC0</accession>
<evidence type="ECO:0000313" key="3">
    <source>
        <dbReference type="Proteomes" id="UP000465220"/>
    </source>
</evidence>
<evidence type="ECO:0000313" key="2">
    <source>
        <dbReference type="EMBL" id="KAF4201275.1"/>
    </source>
</evidence>
<comment type="caution">
    <text evidence="2">The sequence shown here is derived from an EMBL/GenBank/DDBJ whole genome shotgun (WGS) entry which is preliminary data.</text>
</comment>
<reference evidence="2" key="3">
    <citation type="submission" date="2020-04" db="EMBL/GenBank/DDBJ databases">
        <authorList>
            <person name="Santos R.A.C."/>
            <person name="Steenwyk J.L."/>
            <person name="Rivero-Menendez O."/>
            <person name="Mead M.E."/>
            <person name="Silva L.P."/>
            <person name="Bastos R.W."/>
            <person name="Alastruey-Izquierdo A."/>
            <person name="Goldman G.H."/>
            <person name="Rokas A."/>
        </authorList>
    </citation>
    <scope>NUCLEOTIDE SEQUENCE</scope>
    <source>
        <strain evidence="2">CNM-CM8927</strain>
    </source>
</reference>
<evidence type="ECO:0000313" key="4">
    <source>
        <dbReference type="Proteomes" id="UP000649114"/>
    </source>
</evidence>
<evidence type="ECO:0000313" key="1">
    <source>
        <dbReference type="EMBL" id="GFF69619.1"/>
    </source>
</evidence>
<name>A0AAN5YIC0_ASPLE</name>